<proteinExistence type="predicted"/>
<evidence type="ECO:0000313" key="1">
    <source>
        <dbReference type="EMBL" id="NSX56156.1"/>
    </source>
</evidence>
<evidence type="ECO:0000313" key="2">
    <source>
        <dbReference type="Proteomes" id="UP000777935"/>
    </source>
</evidence>
<dbReference type="Proteomes" id="UP000777935">
    <property type="component" value="Unassembled WGS sequence"/>
</dbReference>
<dbReference type="EMBL" id="JABUFE010000010">
    <property type="protein sequence ID" value="NSX56156.1"/>
    <property type="molecule type" value="Genomic_DNA"/>
</dbReference>
<keyword evidence="2" id="KW-1185">Reference proteome</keyword>
<accession>A0ABX2IVY1</accession>
<dbReference type="Pfam" id="PF06078">
    <property type="entry name" value="DUF937"/>
    <property type="match status" value="1"/>
</dbReference>
<sequence>MSLMDLLRQAQNGKGLGELGRSFGLDEKTTQSIAEQLAPAISGGLKQRAQQEGGLSAVLGALKGDSGTAFFDDAQAASMSDGQTQGENFLTQIFGDRNAAPELARTAAEHAGAPADKVQQLLPALAAMLQGGMQKQAPDAEIDTAMAGVQSSGDTAGSGLADLLGGSMGGSAMQGLLGALGGKGSGSSTGQGGLGSLLQMLDADGDGSPLNDVIGKLLK</sequence>
<dbReference type="RefSeq" id="WP_174139309.1">
    <property type="nucleotide sequence ID" value="NZ_JABUFE010000010.1"/>
</dbReference>
<comment type="caution">
    <text evidence="1">The sequence shown here is derived from an EMBL/GenBank/DDBJ whole genome shotgun (WGS) entry which is preliminary data.</text>
</comment>
<protein>
    <submittedName>
        <fullName evidence="1">DUF937 domain-containing protein</fullName>
    </submittedName>
</protein>
<organism evidence="1 2">
    <name type="scientific">Parasulfitobacter algicola</name>
    <dbReference type="NCBI Taxonomy" id="2614809"/>
    <lineage>
        <taxon>Bacteria</taxon>
        <taxon>Pseudomonadati</taxon>
        <taxon>Pseudomonadota</taxon>
        <taxon>Alphaproteobacteria</taxon>
        <taxon>Rhodobacterales</taxon>
        <taxon>Roseobacteraceae</taxon>
        <taxon>Parasulfitobacter</taxon>
    </lineage>
</organism>
<reference evidence="1 2" key="1">
    <citation type="submission" date="2020-06" db="EMBL/GenBank/DDBJ databases">
        <title>Sulfitobacter algicola sp. nov., isolated from green algae.</title>
        <authorList>
            <person name="Wang C."/>
        </authorList>
    </citation>
    <scope>NUCLEOTIDE SEQUENCE [LARGE SCALE GENOMIC DNA]</scope>
    <source>
        <strain evidence="1 2">1151</strain>
    </source>
</reference>
<name>A0ABX2IVY1_9RHOB</name>
<gene>
    <name evidence="1" type="ORF">HRQ87_15280</name>
</gene>
<dbReference type="InterPro" id="IPR009282">
    <property type="entry name" value="DUF937"/>
</dbReference>